<dbReference type="InterPro" id="IPR004001">
    <property type="entry name" value="Actin_CS"/>
</dbReference>
<organism evidence="6 7">
    <name type="scientific">Callosobruchus maculatus</name>
    <name type="common">Southern cowpea weevil</name>
    <name type="synonym">Pulse bruchid</name>
    <dbReference type="NCBI Taxonomy" id="64391"/>
    <lineage>
        <taxon>Eukaryota</taxon>
        <taxon>Metazoa</taxon>
        <taxon>Ecdysozoa</taxon>
        <taxon>Arthropoda</taxon>
        <taxon>Hexapoda</taxon>
        <taxon>Insecta</taxon>
        <taxon>Pterygota</taxon>
        <taxon>Neoptera</taxon>
        <taxon>Endopterygota</taxon>
        <taxon>Coleoptera</taxon>
        <taxon>Polyphaga</taxon>
        <taxon>Cucujiformia</taxon>
        <taxon>Chrysomeloidea</taxon>
        <taxon>Chrysomelidae</taxon>
        <taxon>Bruchinae</taxon>
        <taxon>Bruchini</taxon>
        <taxon>Callosobruchus</taxon>
    </lineage>
</organism>
<protein>
    <recommendedName>
        <fullName evidence="8">Actin, cytoplasmic</fullName>
    </recommendedName>
</protein>
<dbReference type="Gene3D" id="3.30.420.40">
    <property type="match status" value="1"/>
</dbReference>
<proteinExistence type="predicted"/>
<dbReference type="GO" id="GO:0005524">
    <property type="term" value="F:ATP binding"/>
    <property type="evidence" value="ECO:0007669"/>
    <property type="project" value="UniProtKB-KW"/>
</dbReference>
<dbReference type="InterPro" id="IPR043129">
    <property type="entry name" value="ATPase_NBD"/>
</dbReference>
<name>A0A653DSL4_CALMS</name>
<dbReference type="Proteomes" id="UP000410492">
    <property type="component" value="Unassembled WGS sequence"/>
</dbReference>
<dbReference type="FunFam" id="3.30.420.40:FF:000148">
    <property type="entry name" value="Actin, alpha skeletal muscle"/>
    <property type="match status" value="1"/>
</dbReference>
<evidence type="ECO:0000256" key="1">
    <source>
        <dbReference type="ARBA" id="ARBA00004245"/>
    </source>
</evidence>
<keyword evidence="4" id="KW-0067">ATP-binding</keyword>
<evidence type="ECO:0000256" key="5">
    <source>
        <dbReference type="ARBA" id="ARBA00023212"/>
    </source>
</evidence>
<keyword evidence="3" id="KW-0547">Nucleotide-binding</keyword>
<keyword evidence="7" id="KW-1185">Reference proteome</keyword>
<keyword evidence="5" id="KW-0206">Cytoskeleton</keyword>
<evidence type="ECO:0000256" key="2">
    <source>
        <dbReference type="ARBA" id="ARBA00022490"/>
    </source>
</evidence>
<evidence type="ECO:0000313" key="6">
    <source>
        <dbReference type="EMBL" id="VEN62770.1"/>
    </source>
</evidence>
<gene>
    <name evidence="6" type="ORF">CALMAC_LOCUS19788</name>
</gene>
<evidence type="ECO:0008006" key="8">
    <source>
        <dbReference type="Google" id="ProtNLM"/>
    </source>
</evidence>
<dbReference type="AlphaFoldDB" id="A0A653DSL4"/>
<dbReference type="PROSITE" id="PS00406">
    <property type="entry name" value="ACTINS_1"/>
    <property type="match status" value="1"/>
</dbReference>
<sequence>MCDDDVAALVIDNGSGICKAGFAGDDNPRVLFPSLVGRPKHVGVLVGMGRKDAYVGDEAQNKRGR</sequence>
<dbReference type="InterPro" id="IPR004000">
    <property type="entry name" value="Actin"/>
</dbReference>
<evidence type="ECO:0000256" key="4">
    <source>
        <dbReference type="ARBA" id="ARBA00022840"/>
    </source>
</evidence>
<evidence type="ECO:0000256" key="3">
    <source>
        <dbReference type="ARBA" id="ARBA00022741"/>
    </source>
</evidence>
<comment type="subcellular location">
    <subcellularLocation>
        <location evidence="1">Cytoplasm</location>
        <location evidence="1">Cytoskeleton</location>
    </subcellularLocation>
</comment>
<dbReference type="GO" id="GO:0005856">
    <property type="term" value="C:cytoskeleton"/>
    <property type="evidence" value="ECO:0007669"/>
    <property type="project" value="UniProtKB-SubCell"/>
</dbReference>
<dbReference type="PRINTS" id="PR00190">
    <property type="entry name" value="ACTIN"/>
</dbReference>
<dbReference type="SUPFAM" id="SSF53067">
    <property type="entry name" value="Actin-like ATPase domain"/>
    <property type="match status" value="1"/>
</dbReference>
<dbReference type="EMBL" id="CAACVG010014116">
    <property type="protein sequence ID" value="VEN62770.1"/>
    <property type="molecule type" value="Genomic_DNA"/>
</dbReference>
<evidence type="ECO:0000313" key="7">
    <source>
        <dbReference type="Proteomes" id="UP000410492"/>
    </source>
</evidence>
<feature type="non-terminal residue" evidence="6">
    <location>
        <position position="65"/>
    </location>
</feature>
<reference evidence="6 7" key="1">
    <citation type="submission" date="2019-01" db="EMBL/GenBank/DDBJ databases">
        <authorList>
            <person name="Sayadi A."/>
        </authorList>
    </citation>
    <scope>NUCLEOTIDE SEQUENCE [LARGE SCALE GENOMIC DNA]</scope>
</reference>
<accession>A0A653DSL4</accession>
<dbReference type="OrthoDB" id="6655718at2759"/>
<keyword evidence="2" id="KW-0963">Cytoplasm</keyword>
<dbReference type="Pfam" id="PF00022">
    <property type="entry name" value="Actin"/>
    <property type="match status" value="1"/>
</dbReference>